<evidence type="ECO:0000313" key="3">
    <source>
        <dbReference type="FlyBase" id="FBgn0044353"/>
    </source>
</evidence>
<reference evidence="2" key="2">
    <citation type="journal article" date="2002" name="Genome Biol.">
        <title>The transposable elements of the Drosophila melanogaster euchromatin: a genomics perspective.</title>
        <authorList>
            <person name="Kaminker J.S."/>
            <person name="Bergman C.M."/>
            <person name="Kronmiller B."/>
            <person name="Carlson J."/>
            <person name="Svirskas R."/>
            <person name="Patel S."/>
            <person name="Frise E."/>
            <person name="Wheeler D.A."/>
            <person name="Lewis S.E."/>
            <person name="Rubin G.M."/>
            <person name="Ashburner M."/>
            <person name="Celniker S.E."/>
        </authorList>
    </citation>
    <scope>NUCLEOTIDE SEQUENCE</scope>
</reference>
<name>Q967T3_DROME</name>
<feature type="region of interest" description="Disordered" evidence="1">
    <location>
        <begin position="206"/>
        <end position="234"/>
    </location>
</feature>
<reference evidence="2" key="1">
    <citation type="submission" date="2001-03" db="EMBL/GenBank/DDBJ databases">
        <title>Sequence of cruiser transposable element on the left arm of the second chromosome in region 33.</title>
        <authorList>
            <person name="Kronmiller B.A."/>
            <person name="Patel S.P."/>
            <person name="Doyle C."/>
            <person name="Carlson J."/>
            <person name="Wan K."/>
            <person name="Paclab J."/>
            <person name="Tyler D."/>
            <person name="Rubin G."/>
            <person name="Celniker S.E."/>
        </authorList>
    </citation>
    <scope>NUCLEOTIDE SEQUENCE</scope>
</reference>
<gene>
    <name evidence="3" type="primary">gag</name>
</gene>
<dbReference type="FlyBase" id="FBgn0044353">
    <property type="gene designation" value="antonia\gag"/>
</dbReference>
<dbReference type="EMBL" id="AF364550">
    <property type="protein sequence ID" value="AAK52060.1"/>
    <property type="molecule type" value="Genomic_DNA"/>
</dbReference>
<sequence length="335" mass="38651">MAQPSEQIMILSELHLNQALGQIRHISTFDGSTRELASFVRRVDFVMSLYPTTDKRQHSVLYSAIERQLSQHAQEVSQLQQCNTWAELRSVLIDEFKTQIPYEELLRRLYNTYWSGSIRKFVEELENKMFEISSKLSLENNYTNTTLYTAAMANTIKDVIYKRIPDRMFMTLARYDITTTTLLRQVAQREGLYDTIVLNTEKAKAKLNSPSTLQSSSKNNGSQKNKGNNNDQGIKPYYIQAQQSQNRNNYASNNSKKVESNQATYNEFKQKLEQGRAQNALNFQKPTSYSTTNQPQKRQRESSSGQSKMDTSENFHQLASGSESEVEEEHTHSYK</sequence>
<evidence type="ECO:0000313" key="2">
    <source>
        <dbReference type="EMBL" id="AAK52060.1"/>
    </source>
</evidence>
<feature type="compositionally biased region" description="Low complexity" evidence="1">
    <location>
        <begin position="214"/>
        <end position="233"/>
    </location>
</feature>
<accession>Q967T3</accession>
<protein>
    <submittedName>
        <fullName evidence="2">Gag protein</fullName>
    </submittedName>
</protein>
<organism evidence="2">
    <name type="scientific">Drosophila melanogaster</name>
    <name type="common">Fruit fly</name>
    <dbReference type="NCBI Taxonomy" id="7227"/>
    <lineage>
        <taxon>Eukaryota</taxon>
        <taxon>Metazoa</taxon>
        <taxon>Ecdysozoa</taxon>
        <taxon>Arthropoda</taxon>
        <taxon>Hexapoda</taxon>
        <taxon>Insecta</taxon>
        <taxon>Pterygota</taxon>
        <taxon>Neoptera</taxon>
        <taxon>Endopterygota</taxon>
        <taxon>Diptera</taxon>
        <taxon>Brachycera</taxon>
        <taxon>Muscomorpha</taxon>
        <taxon>Ephydroidea</taxon>
        <taxon>Drosophilidae</taxon>
        <taxon>Drosophila</taxon>
        <taxon>Sophophora</taxon>
    </lineage>
</organism>
<feature type="region of interest" description="Disordered" evidence="1">
    <location>
        <begin position="283"/>
        <end position="335"/>
    </location>
</feature>
<evidence type="ECO:0000256" key="1">
    <source>
        <dbReference type="SAM" id="MobiDB-lite"/>
    </source>
</evidence>
<feature type="compositionally biased region" description="Polar residues" evidence="1">
    <location>
        <begin position="283"/>
        <end position="319"/>
    </location>
</feature>
<proteinExistence type="predicted"/>
<dbReference type="AlphaFoldDB" id="Q967T3"/>